<feature type="compositionally biased region" description="Polar residues" evidence="6">
    <location>
        <begin position="82"/>
        <end position="98"/>
    </location>
</feature>
<keyword evidence="5" id="KW-0539">Nucleus</keyword>
<dbReference type="Gramene" id="KZM86527">
    <property type="protein sequence ID" value="KZM86527"/>
    <property type="gene ID" value="DCAR_023661"/>
</dbReference>
<comment type="subcellular location">
    <subcellularLocation>
        <location evidence="1">Nucleus</location>
    </subcellularLocation>
</comment>
<keyword evidence="8" id="KW-1185">Reference proteome</keyword>
<evidence type="ECO:0000256" key="5">
    <source>
        <dbReference type="ARBA" id="ARBA00023242"/>
    </source>
</evidence>
<evidence type="ECO:0000313" key="7">
    <source>
        <dbReference type="EMBL" id="WOH07707.1"/>
    </source>
</evidence>
<feature type="region of interest" description="Disordered" evidence="6">
    <location>
        <begin position="1"/>
        <end position="120"/>
    </location>
</feature>
<dbReference type="InterPro" id="IPR016177">
    <property type="entry name" value="DNA-bd_dom_sf"/>
</dbReference>
<dbReference type="SUPFAM" id="SSF54171">
    <property type="entry name" value="DNA-binding domain"/>
    <property type="match status" value="1"/>
</dbReference>
<dbReference type="GO" id="GO:0005634">
    <property type="term" value="C:nucleus"/>
    <property type="evidence" value="ECO:0007669"/>
    <property type="project" value="UniProtKB-SubCell"/>
</dbReference>
<dbReference type="PROSITE" id="PS51032">
    <property type="entry name" value="AP2_ERF"/>
    <property type="match status" value="1"/>
</dbReference>
<name>A0A161WQB8_DAUCS</name>
<dbReference type="InterPro" id="IPR050913">
    <property type="entry name" value="AP2/ERF_ERF"/>
</dbReference>
<evidence type="ECO:0000256" key="1">
    <source>
        <dbReference type="ARBA" id="ARBA00004123"/>
    </source>
</evidence>
<dbReference type="OMA" id="TCSMKSF"/>
<keyword evidence="2" id="KW-0805">Transcription regulation</keyword>
<evidence type="ECO:0000256" key="4">
    <source>
        <dbReference type="ARBA" id="ARBA00023163"/>
    </source>
</evidence>
<dbReference type="Gene3D" id="3.30.730.10">
    <property type="entry name" value="AP2/ERF domain"/>
    <property type="match status" value="1"/>
</dbReference>
<dbReference type="OrthoDB" id="1917565at2759"/>
<dbReference type="KEGG" id="dcr:108193241"/>
<sequence length="340" mass="38542">MPEFNREMQPYQESFDKKFRKQPDSTKESSRIMRKIRIICNDPDMTDSSDDERSNNVKKSEPYGPKRIVREIRLPIDGSGKPLNSSATESSCQDNNSKNTKKKRVMAKAPSQPQRSYTTYRGVRQRKWGKWAAEIRDPCQRKRIWLGTYDTAEAASRAYELKKLEFEALVVPPFSGNSSKNLTALDQHLIQPARSEESWSIVTPTSSSSVLKSRSSAKEFVCVDKHTAVEEGETLTLAEIGKSLDLGFELGPEIGNGQDGEMKLSSETGEELGMGMELDYLFLDDFAKPLDEFGSLEDLQIFGLDNTELSGLPDWDFNELDGEELTWKNESRIEERTLIV</sequence>
<accession>A0A161WQB8</accession>
<keyword evidence="3" id="KW-0238">DNA-binding</keyword>
<dbReference type="GO" id="GO:0003677">
    <property type="term" value="F:DNA binding"/>
    <property type="evidence" value="ECO:0007669"/>
    <property type="project" value="UniProtKB-KW"/>
</dbReference>
<evidence type="ECO:0000256" key="3">
    <source>
        <dbReference type="ARBA" id="ARBA00023125"/>
    </source>
</evidence>
<evidence type="ECO:0000313" key="8">
    <source>
        <dbReference type="Proteomes" id="UP000077755"/>
    </source>
</evidence>
<organism evidence="7 8">
    <name type="scientific">Daucus carota subsp. sativus</name>
    <name type="common">Carrot</name>
    <dbReference type="NCBI Taxonomy" id="79200"/>
    <lineage>
        <taxon>Eukaryota</taxon>
        <taxon>Viridiplantae</taxon>
        <taxon>Streptophyta</taxon>
        <taxon>Embryophyta</taxon>
        <taxon>Tracheophyta</taxon>
        <taxon>Spermatophyta</taxon>
        <taxon>Magnoliopsida</taxon>
        <taxon>eudicotyledons</taxon>
        <taxon>Gunneridae</taxon>
        <taxon>Pentapetalae</taxon>
        <taxon>asterids</taxon>
        <taxon>campanulids</taxon>
        <taxon>Apiales</taxon>
        <taxon>Apiaceae</taxon>
        <taxon>Apioideae</taxon>
        <taxon>Scandiceae</taxon>
        <taxon>Daucinae</taxon>
        <taxon>Daucus</taxon>
        <taxon>Daucus sect. Daucus</taxon>
    </lineage>
</organism>
<dbReference type="GO" id="GO:0003700">
    <property type="term" value="F:DNA-binding transcription factor activity"/>
    <property type="evidence" value="ECO:0007669"/>
    <property type="project" value="InterPro"/>
</dbReference>
<dbReference type="EMBL" id="CP093349">
    <property type="protein sequence ID" value="WOH07707.1"/>
    <property type="molecule type" value="Genomic_DNA"/>
</dbReference>
<dbReference type="AlphaFoldDB" id="A0A161WQB8"/>
<protein>
    <submittedName>
        <fullName evidence="7">Uncharacterized protein</fullName>
    </submittedName>
</protein>
<dbReference type="InterPro" id="IPR001471">
    <property type="entry name" value="AP2/ERF_dom"/>
</dbReference>
<evidence type="ECO:0000256" key="2">
    <source>
        <dbReference type="ARBA" id="ARBA00023015"/>
    </source>
</evidence>
<dbReference type="SMART" id="SM00380">
    <property type="entry name" value="AP2"/>
    <property type="match status" value="1"/>
</dbReference>
<dbReference type="InterPro" id="IPR036955">
    <property type="entry name" value="AP2/ERF_dom_sf"/>
</dbReference>
<dbReference type="CDD" id="cd00018">
    <property type="entry name" value="AP2"/>
    <property type="match status" value="1"/>
</dbReference>
<dbReference type="PANTHER" id="PTHR31194:SF140">
    <property type="entry name" value="ETHYLENE-RESPONSIVE TRANSCRIPTION FACTOR CRF2"/>
    <property type="match status" value="1"/>
</dbReference>
<evidence type="ECO:0000256" key="6">
    <source>
        <dbReference type="SAM" id="MobiDB-lite"/>
    </source>
</evidence>
<gene>
    <name evidence="7" type="ORF">DCAR_0727140</name>
</gene>
<dbReference type="Pfam" id="PF00847">
    <property type="entry name" value="AP2"/>
    <property type="match status" value="1"/>
</dbReference>
<dbReference type="Proteomes" id="UP000077755">
    <property type="component" value="Chromosome 7"/>
</dbReference>
<feature type="compositionally biased region" description="Basic and acidic residues" evidence="6">
    <location>
        <begin position="51"/>
        <end position="61"/>
    </location>
</feature>
<feature type="compositionally biased region" description="Basic and acidic residues" evidence="6">
    <location>
        <begin position="14"/>
        <end position="31"/>
    </location>
</feature>
<reference evidence="7" key="2">
    <citation type="submission" date="2022-03" db="EMBL/GenBank/DDBJ databases">
        <title>Draft title - Genomic analysis of global carrot germplasm unveils the trajectory of domestication and the origin of high carotenoid orange carrot.</title>
        <authorList>
            <person name="Iorizzo M."/>
            <person name="Ellison S."/>
            <person name="Senalik D."/>
            <person name="Macko-Podgorni A."/>
            <person name="Grzebelus D."/>
            <person name="Bostan H."/>
            <person name="Rolling W."/>
            <person name="Curaba J."/>
            <person name="Simon P."/>
        </authorList>
    </citation>
    <scope>NUCLEOTIDE SEQUENCE</scope>
    <source>
        <tissue evidence="7">Leaf</tissue>
    </source>
</reference>
<proteinExistence type="predicted"/>
<reference evidence="7" key="1">
    <citation type="journal article" date="2016" name="Nat. Genet.">
        <title>A high-quality carrot genome assembly provides new insights into carotenoid accumulation and asterid genome evolution.</title>
        <authorList>
            <person name="Iorizzo M."/>
            <person name="Ellison S."/>
            <person name="Senalik D."/>
            <person name="Zeng P."/>
            <person name="Satapoomin P."/>
            <person name="Huang J."/>
            <person name="Bowman M."/>
            <person name="Iovene M."/>
            <person name="Sanseverino W."/>
            <person name="Cavagnaro P."/>
            <person name="Yildiz M."/>
            <person name="Macko-Podgorni A."/>
            <person name="Moranska E."/>
            <person name="Grzebelus E."/>
            <person name="Grzebelus D."/>
            <person name="Ashrafi H."/>
            <person name="Zheng Z."/>
            <person name="Cheng S."/>
            <person name="Spooner D."/>
            <person name="Van Deynze A."/>
            <person name="Simon P."/>
        </authorList>
    </citation>
    <scope>NUCLEOTIDE SEQUENCE</scope>
    <source>
        <tissue evidence="7">Leaf</tissue>
    </source>
</reference>
<keyword evidence="4" id="KW-0804">Transcription</keyword>
<dbReference type="PANTHER" id="PTHR31194">
    <property type="entry name" value="SHN SHINE , DNA BINDING / TRANSCRIPTION FACTOR"/>
    <property type="match status" value="1"/>
</dbReference>
<dbReference type="PRINTS" id="PR00367">
    <property type="entry name" value="ETHRSPELEMNT"/>
</dbReference>